<feature type="transmembrane region" description="Helical" evidence="1">
    <location>
        <begin position="54"/>
        <end position="76"/>
    </location>
</feature>
<name>A0A0A9HPT9_ARUDO</name>
<keyword evidence="1" id="KW-1133">Transmembrane helix</keyword>
<dbReference type="EMBL" id="GBRH01159159">
    <property type="protein sequence ID" value="JAE38737.1"/>
    <property type="molecule type" value="Transcribed_RNA"/>
</dbReference>
<reference evidence="2" key="2">
    <citation type="journal article" date="2015" name="Data Brief">
        <title>Shoot transcriptome of the giant reed, Arundo donax.</title>
        <authorList>
            <person name="Barrero R.A."/>
            <person name="Guerrero F.D."/>
            <person name="Moolhuijzen P."/>
            <person name="Goolsby J.A."/>
            <person name="Tidwell J."/>
            <person name="Bellgard S.E."/>
            <person name="Bellgard M.I."/>
        </authorList>
    </citation>
    <scope>NUCLEOTIDE SEQUENCE</scope>
    <source>
        <tissue evidence="2">Shoot tissue taken approximately 20 cm above the soil surface</tissue>
    </source>
</reference>
<sequence length="122" mass="13429">MTHLSRPWVSIIVNIASLLKNSFVVTVVTCSFILQNNSVPQDQRATANGLATTLMSLFKAFVPAGAGIVIHAYAIYCSHFSSRTLQLVGDQMVFFLLDTVVFLELIWTFKPFLAVSEQVSSS</sequence>
<protein>
    <submittedName>
        <fullName evidence="2">Uncharacterized protein</fullName>
    </submittedName>
</protein>
<accession>A0A0A9HPT9</accession>
<keyword evidence="1" id="KW-0472">Membrane</keyword>
<evidence type="ECO:0000313" key="2">
    <source>
        <dbReference type="EMBL" id="JAE38737.1"/>
    </source>
</evidence>
<feature type="transmembrane region" description="Helical" evidence="1">
    <location>
        <begin position="12"/>
        <end position="34"/>
    </location>
</feature>
<organism evidence="2">
    <name type="scientific">Arundo donax</name>
    <name type="common">Giant reed</name>
    <name type="synonym">Donax arundinaceus</name>
    <dbReference type="NCBI Taxonomy" id="35708"/>
    <lineage>
        <taxon>Eukaryota</taxon>
        <taxon>Viridiplantae</taxon>
        <taxon>Streptophyta</taxon>
        <taxon>Embryophyta</taxon>
        <taxon>Tracheophyta</taxon>
        <taxon>Spermatophyta</taxon>
        <taxon>Magnoliopsida</taxon>
        <taxon>Liliopsida</taxon>
        <taxon>Poales</taxon>
        <taxon>Poaceae</taxon>
        <taxon>PACMAD clade</taxon>
        <taxon>Arundinoideae</taxon>
        <taxon>Arundineae</taxon>
        <taxon>Arundo</taxon>
    </lineage>
</organism>
<evidence type="ECO:0000256" key="1">
    <source>
        <dbReference type="SAM" id="Phobius"/>
    </source>
</evidence>
<keyword evidence="1" id="KW-0812">Transmembrane</keyword>
<dbReference type="SUPFAM" id="SSF103473">
    <property type="entry name" value="MFS general substrate transporter"/>
    <property type="match status" value="1"/>
</dbReference>
<reference evidence="2" key="1">
    <citation type="submission" date="2014-09" db="EMBL/GenBank/DDBJ databases">
        <authorList>
            <person name="Magalhaes I.L.F."/>
            <person name="Oliveira U."/>
            <person name="Santos F.R."/>
            <person name="Vidigal T.H.D.A."/>
            <person name="Brescovit A.D."/>
            <person name="Santos A.J."/>
        </authorList>
    </citation>
    <scope>NUCLEOTIDE SEQUENCE</scope>
    <source>
        <tissue evidence="2">Shoot tissue taken approximately 20 cm above the soil surface</tissue>
    </source>
</reference>
<proteinExistence type="predicted"/>
<dbReference type="AlphaFoldDB" id="A0A0A9HPT9"/>
<dbReference type="InterPro" id="IPR036259">
    <property type="entry name" value="MFS_trans_sf"/>
</dbReference>
<feature type="transmembrane region" description="Helical" evidence="1">
    <location>
        <begin position="88"/>
        <end position="109"/>
    </location>
</feature>